<dbReference type="CDD" id="cd04661">
    <property type="entry name" value="NUDIX_MRP_L46"/>
    <property type="match status" value="1"/>
</dbReference>
<evidence type="ECO:0000256" key="8">
    <source>
        <dbReference type="ARBA" id="ARBA00035534"/>
    </source>
</evidence>
<evidence type="ECO:0000313" key="11">
    <source>
        <dbReference type="Proteomes" id="UP000288216"/>
    </source>
</evidence>
<protein>
    <recommendedName>
        <fullName evidence="7">Large ribosomal subunit protein mL46</fullName>
    </recommendedName>
    <alternativeName>
        <fullName evidence="8">39S ribosomal protein L46, mitochondrial</fullName>
    </alternativeName>
</protein>
<dbReference type="STRING" id="75743.A0A401PD20"/>
<dbReference type="SUPFAM" id="SSF55811">
    <property type="entry name" value="Nudix"/>
    <property type="match status" value="1"/>
</dbReference>
<keyword evidence="5" id="KW-0496">Mitochondrion</keyword>
<comment type="subcellular location">
    <subcellularLocation>
        <location evidence="1">Mitochondrion</location>
    </subcellularLocation>
</comment>
<dbReference type="PANTHER" id="PTHR13124">
    <property type="entry name" value="39S RIBOSOMAL PROTEIN L46, MITOCHONDRIAL PRECURSOR-RELATED"/>
    <property type="match status" value="1"/>
</dbReference>
<evidence type="ECO:0000256" key="6">
    <source>
        <dbReference type="ARBA" id="ARBA00023274"/>
    </source>
</evidence>
<keyword evidence="4" id="KW-0689">Ribosomal protein</keyword>
<feature type="signal peptide" evidence="9">
    <location>
        <begin position="1"/>
        <end position="19"/>
    </location>
</feature>
<dbReference type="EMBL" id="BFAA01003398">
    <property type="protein sequence ID" value="GCB71024.1"/>
    <property type="molecule type" value="Genomic_DNA"/>
</dbReference>
<dbReference type="OrthoDB" id="194611at2759"/>
<name>A0A401PD20_SCYTO</name>
<evidence type="ECO:0000256" key="4">
    <source>
        <dbReference type="ARBA" id="ARBA00022980"/>
    </source>
</evidence>
<dbReference type="FunFam" id="3.90.79.10:FF:000018">
    <property type="entry name" value="39S ribosomal protein L46, mitochondrial"/>
    <property type="match status" value="1"/>
</dbReference>
<dbReference type="AlphaFoldDB" id="A0A401PD20"/>
<comment type="caution">
    <text evidence="10">The sequence shown here is derived from an EMBL/GenBank/DDBJ whole genome shotgun (WGS) entry which is preliminary data.</text>
</comment>
<organism evidence="10 11">
    <name type="scientific">Scyliorhinus torazame</name>
    <name type="common">Cloudy catshark</name>
    <name type="synonym">Catulus torazame</name>
    <dbReference type="NCBI Taxonomy" id="75743"/>
    <lineage>
        <taxon>Eukaryota</taxon>
        <taxon>Metazoa</taxon>
        <taxon>Chordata</taxon>
        <taxon>Craniata</taxon>
        <taxon>Vertebrata</taxon>
        <taxon>Chondrichthyes</taxon>
        <taxon>Elasmobranchii</taxon>
        <taxon>Galeomorphii</taxon>
        <taxon>Galeoidea</taxon>
        <taxon>Carcharhiniformes</taxon>
        <taxon>Scyliorhinidae</taxon>
        <taxon>Scyliorhinus</taxon>
    </lineage>
</organism>
<dbReference type="InterPro" id="IPR033650">
    <property type="entry name" value="Ribosomal_mL46_NUDIX"/>
</dbReference>
<keyword evidence="3" id="KW-0809">Transit peptide</keyword>
<dbReference type="Gene3D" id="3.90.79.10">
    <property type="entry name" value="Nucleoside Triphosphate Pyrophosphohydrolase"/>
    <property type="match status" value="1"/>
</dbReference>
<reference evidence="10 11" key="1">
    <citation type="journal article" date="2018" name="Nat. Ecol. Evol.">
        <title>Shark genomes provide insights into elasmobranch evolution and the origin of vertebrates.</title>
        <authorList>
            <person name="Hara Y"/>
            <person name="Yamaguchi K"/>
            <person name="Onimaru K"/>
            <person name="Kadota M"/>
            <person name="Koyanagi M"/>
            <person name="Keeley SD"/>
            <person name="Tatsumi K"/>
            <person name="Tanaka K"/>
            <person name="Motone F"/>
            <person name="Kageyama Y"/>
            <person name="Nozu R"/>
            <person name="Adachi N"/>
            <person name="Nishimura O"/>
            <person name="Nakagawa R"/>
            <person name="Tanegashima C"/>
            <person name="Kiyatake I"/>
            <person name="Matsumoto R"/>
            <person name="Murakumo K"/>
            <person name="Nishida K"/>
            <person name="Terakita A"/>
            <person name="Kuratani S"/>
            <person name="Sato K"/>
            <person name="Hyodo S Kuraku.S."/>
        </authorList>
    </citation>
    <scope>NUCLEOTIDE SEQUENCE [LARGE SCALE GENOMIC DNA]</scope>
</reference>
<proteinExistence type="inferred from homology"/>
<sequence length="324" mass="36437">MMMALRQVLIAAVPAPVPGFSLPAHLWWRFLVQDGGGGGDFAPPSRARRPGFGGWRPAGDGAARLGAPFRGGRPRPHPEAGGLATLRRGVPAACGHPVAGEEPDGKRVRAAAGTELEKSLYSDHELQVFEDEEKIRWRQAEDYDSEEEEDVGQDIVTAQDLEDMWEQKLRQFRAADREQEADKKDDRSTLNRRLDEKLTLLVKEKVGDEEIWLLPQSEWKPGETMRQTAERTLSALSGNELQAAFLGNAPAGFYKYKYPKAMRTSDTLGAKVFFFKALLVNGDLKARRKGDYVWVTKSELKDYLKPKYLRQVNRFIFDTAAMYP</sequence>
<feature type="chain" id="PRO_5019053633" description="Large ribosomal subunit protein mL46" evidence="9">
    <location>
        <begin position="20"/>
        <end position="324"/>
    </location>
</feature>
<dbReference type="Proteomes" id="UP000288216">
    <property type="component" value="Unassembled WGS sequence"/>
</dbReference>
<dbReference type="GO" id="GO:0005762">
    <property type="term" value="C:mitochondrial large ribosomal subunit"/>
    <property type="evidence" value="ECO:0007669"/>
    <property type="project" value="TreeGrafter"/>
</dbReference>
<evidence type="ECO:0000256" key="2">
    <source>
        <dbReference type="ARBA" id="ARBA00009070"/>
    </source>
</evidence>
<keyword evidence="11" id="KW-1185">Reference proteome</keyword>
<evidence type="ECO:0000256" key="7">
    <source>
        <dbReference type="ARBA" id="ARBA00035190"/>
    </source>
</evidence>
<evidence type="ECO:0000313" key="10">
    <source>
        <dbReference type="EMBL" id="GCB71024.1"/>
    </source>
</evidence>
<dbReference type="InterPro" id="IPR015797">
    <property type="entry name" value="NUDIX_hydrolase-like_dom_sf"/>
</dbReference>
<keyword evidence="9" id="KW-0732">Signal</keyword>
<dbReference type="InterPro" id="IPR040008">
    <property type="entry name" value="Ribosomal_mL46"/>
</dbReference>
<dbReference type="PANTHER" id="PTHR13124:SF12">
    <property type="entry name" value="LARGE RIBOSOMAL SUBUNIT PROTEIN ML46"/>
    <property type="match status" value="1"/>
</dbReference>
<dbReference type="GO" id="GO:0003735">
    <property type="term" value="F:structural constituent of ribosome"/>
    <property type="evidence" value="ECO:0007669"/>
    <property type="project" value="InterPro"/>
</dbReference>
<evidence type="ECO:0000256" key="1">
    <source>
        <dbReference type="ARBA" id="ARBA00004173"/>
    </source>
</evidence>
<dbReference type="GO" id="GO:0005743">
    <property type="term" value="C:mitochondrial inner membrane"/>
    <property type="evidence" value="ECO:0007669"/>
    <property type="project" value="UniProtKB-ARBA"/>
</dbReference>
<accession>A0A401PD20</accession>
<gene>
    <name evidence="10" type="ORF">scyTo_0008747</name>
</gene>
<evidence type="ECO:0000256" key="3">
    <source>
        <dbReference type="ARBA" id="ARBA00022946"/>
    </source>
</evidence>
<evidence type="ECO:0000256" key="5">
    <source>
        <dbReference type="ARBA" id="ARBA00023128"/>
    </source>
</evidence>
<keyword evidence="6" id="KW-0687">Ribonucleoprotein</keyword>
<evidence type="ECO:0000256" key="9">
    <source>
        <dbReference type="SAM" id="SignalP"/>
    </source>
</evidence>
<dbReference type="OMA" id="MLPRYCK"/>
<comment type="similarity">
    <text evidence="2">Belongs to the mitochondrion-specific ribosomal protein mL46 family.</text>
</comment>